<name>A0AAV5TRY2_9BILA</name>
<evidence type="ECO:0000313" key="2">
    <source>
        <dbReference type="EMBL" id="GMS97141.1"/>
    </source>
</evidence>
<gene>
    <name evidence="2" type="ORF">PENTCL1PPCAC_19316</name>
</gene>
<sequence>FRMIPDRPTPHGDEITLDESVPLVQPTAAAAGTPGGVLHRLWAAAIAPFRGCMGDVRTDDDEMSDAREAALRRLDSKSAADHASNSSGISSFRSRHQSEHSESSVSHDSGHIEHEDEDTRRRFLNEILEARGRLRRLPEKTLGQVLDDIVARK</sequence>
<dbReference type="AlphaFoldDB" id="A0AAV5TRY2"/>
<accession>A0AAV5TRY2</accession>
<proteinExistence type="predicted"/>
<feature type="non-terminal residue" evidence="2">
    <location>
        <position position="1"/>
    </location>
</feature>
<feature type="region of interest" description="Disordered" evidence="1">
    <location>
        <begin position="72"/>
        <end position="120"/>
    </location>
</feature>
<evidence type="ECO:0000313" key="3">
    <source>
        <dbReference type="Proteomes" id="UP001432027"/>
    </source>
</evidence>
<comment type="caution">
    <text evidence="2">The sequence shown here is derived from an EMBL/GenBank/DDBJ whole genome shotgun (WGS) entry which is preliminary data.</text>
</comment>
<reference evidence="2" key="1">
    <citation type="submission" date="2023-10" db="EMBL/GenBank/DDBJ databases">
        <title>Genome assembly of Pristionchus species.</title>
        <authorList>
            <person name="Yoshida K."/>
            <person name="Sommer R.J."/>
        </authorList>
    </citation>
    <scope>NUCLEOTIDE SEQUENCE</scope>
    <source>
        <strain evidence="2">RS0144</strain>
    </source>
</reference>
<feature type="compositionally biased region" description="Basic and acidic residues" evidence="1">
    <location>
        <begin position="108"/>
        <end position="120"/>
    </location>
</feature>
<dbReference type="EMBL" id="BTSX01000004">
    <property type="protein sequence ID" value="GMS97141.1"/>
    <property type="molecule type" value="Genomic_DNA"/>
</dbReference>
<evidence type="ECO:0000256" key="1">
    <source>
        <dbReference type="SAM" id="MobiDB-lite"/>
    </source>
</evidence>
<organism evidence="2 3">
    <name type="scientific">Pristionchus entomophagus</name>
    <dbReference type="NCBI Taxonomy" id="358040"/>
    <lineage>
        <taxon>Eukaryota</taxon>
        <taxon>Metazoa</taxon>
        <taxon>Ecdysozoa</taxon>
        <taxon>Nematoda</taxon>
        <taxon>Chromadorea</taxon>
        <taxon>Rhabditida</taxon>
        <taxon>Rhabditina</taxon>
        <taxon>Diplogasteromorpha</taxon>
        <taxon>Diplogasteroidea</taxon>
        <taxon>Neodiplogasteridae</taxon>
        <taxon>Pristionchus</taxon>
    </lineage>
</organism>
<keyword evidence="3" id="KW-1185">Reference proteome</keyword>
<protein>
    <submittedName>
        <fullName evidence="2">Uncharacterized protein</fullName>
    </submittedName>
</protein>
<dbReference type="Proteomes" id="UP001432027">
    <property type="component" value="Unassembled WGS sequence"/>
</dbReference>